<sequence>MTVQGQPRGHRRRRHKSNSALIAALFLLAIVASIFLVASNSVEALRIGIVAALWAAFLGALAVTKYRKEAEADRAKVRDLRMVYEMQLSREVSARRRHELTVESKIRRELDAEVRSDTSQQLAAVHRELSALRGHLEFSFGQEIRGATRASLPPGAPLARAETPTGAVASESAERTQFTSSTESAAGDVVEAEFETEYESAATHRKQRTVAEIIEDLKEATLPSDSR</sequence>
<protein>
    <recommendedName>
        <fullName evidence="3">DUF6779 domain-containing protein</fullName>
    </recommendedName>
</protein>
<gene>
    <name evidence="4" type="ORF">FHU29_002231</name>
</gene>
<reference evidence="4 5" key="1">
    <citation type="submission" date="2020-08" db="EMBL/GenBank/DDBJ databases">
        <title>Sequencing the genomes of 1000 actinobacteria strains.</title>
        <authorList>
            <person name="Klenk H.-P."/>
        </authorList>
    </citation>
    <scope>NUCLEOTIDE SEQUENCE [LARGE SCALE GENOMIC DNA]</scope>
    <source>
        <strain evidence="4 5">DSM 45258</strain>
    </source>
</reference>
<dbReference type="Proteomes" id="UP000567922">
    <property type="component" value="Unassembled WGS sequence"/>
</dbReference>
<feature type="region of interest" description="Disordered" evidence="1">
    <location>
        <begin position="149"/>
        <end position="189"/>
    </location>
</feature>
<feature type="domain" description="DUF6779" evidence="3">
    <location>
        <begin position="45"/>
        <end position="146"/>
    </location>
</feature>
<evidence type="ECO:0000256" key="2">
    <source>
        <dbReference type="SAM" id="Phobius"/>
    </source>
</evidence>
<keyword evidence="5" id="KW-1185">Reference proteome</keyword>
<feature type="transmembrane region" description="Helical" evidence="2">
    <location>
        <begin position="20"/>
        <end position="38"/>
    </location>
</feature>
<evidence type="ECO:0000313" key="4">
    <source>
        <dbReference type="EMBL" id="MBB3037782.1"/>
    </source>
</evidence>
<dbReference type="EMBL" id="JACHWS010000002">
    <property type="protein sequence ID" value="MBB3037782.1"/>
    <property type="molecule type" value="Genomic_DNA"/>
</dbReference>
<evidence type="ECO:0000259" key="3">
    <source>
        <dbReference type="Pfam" id="PF20570"/>
    </source>
</evidence>
<dbReference type="OrthoDB" id="4774085at2"/>
<dbReference type="RefSeq" id="WP_064441289.1">
    <property type="nucleotide sequence ID" value="NZ_BDDI01000013.1"/>
</dbReference>
<keyword evidence="2" id="KW-1133">Transmembrane helix</keyword>
<keyword evidence="2" id="KW-0812">Transmembrane</keyword>
<dbReference type="Pfam" id="PF20570">
    <property type="entry name" value="DUF6779"/>
    <property type="match status" value="1"/>
</dbReference>
<accession>A0A839RLJ2</accession>
<feature type="transmembrane region" description="Helical" evidence="2">
    <location>
        <begin position="44"/>
        <end position="64"/>
    </location>
</feature>
<evidence type="ECO:0000256" key="1">
    <source>
        <dbReference type="SAM" id="MobiDB-lite"/>
    </source>
</evidence>
<dbReference type="AlphaFoldDB" id="A0A839RLJ2"/>
<comment type="caution">
    <text evidence="4">The sequence shown here is derived from an EMBL/GenBank/DDBJ whole genome shotgun (WGS) entry which is preliminary data.</text>
</comment>
<organism evidence="4 5">
    <name type="scientific">Hoyosella altamirensis</name>
    <dbReference type="NCBI Taxonomy" id="616997"/>
    <lineage>
        <taxon>Bacteria</taxon>
        <taxon>Bacillati</taxon>
        <taxon>Actinomycetota</taxon>
        <taxon>Actinomycetes</taxon>
        <taxon>Mycobacteriales</taxon>
        <taxon>Hoyosellaceae</taxon>
        <taxon>Hoyosella</taxon>
    </lineage>
</organism>
<feature type="compositionally biased region" description="Polar residues" evidence="1">
    <location>
        <begin position="175"/>
        <end position="184"/>
    </location>
</feature>
<dbReference type="InterPro" id="IPR046706">
    <property type="entry name" value="DUF6779"/>
</dbReference>
<proteinExistence type="predicted"/>
<evidence type="ECO:0000313" key="5">
    <source>
        <dbReference type="Proteomes" id="UP000567922"/>
    </source>
</evidence>
<name>A0A839RLJ2_9ACTN</name>
<keyword evidence="2" id="KW-0472">Membrane</keyword>